<dbReference type="InterPro" id="IPR013249">
    <property type="entry name" value="RNA_pol_sigma70_r4_t2"/>
</dbReference>
<dbReference type="Proteomes" id="UP000179467">
    <property type="component" value="Unassembled WGS sequence"/>
</dbReference>
<evidence type="ECO:0000256" key="5">
    <source>
        <dbReference type="SAM" id="MobiDB-lite"/>
    </source>
</evidence>
<name>A0A1S1HD50_9SPHN</name>
<dbReference type="GO" id="GO:0003677">
    <property type="term" value="F:DNA binding"/>
    <property type="evidence" value="ECO:0007669"/>
    <property type="project" value="InterPro"/>
</dbReference>
<dbReference type="InterPro" id="IPR013324">
    <property type="entry name" value="RNA_pol_sigma_r3/r4-like"/>
</dbReference>
<dbReference type="PANTHER" id="PTHR43133">
    <property type="entry name" value="RNA POLYMERASE ECF-TYPE SIGMA FACTO"/>
    <property type="match status" value="1"/>
</dbReference>
<accession>A0A1S1HD50</accession>
<evidence type="ECO:0000313" key="7">
    <source>
        <dbReference type="EMBL" id="OHT19411.1"/>
    </source>
</evidence>
<gene>
    <name evidence="7" type="ORF">BHE75_01396</name>
</gene>
<dbReference type="AlphaFoldDB" id="A0A1S1HD50"/>
<dbReference type="RefSeq" id="WP_191225161.1">
    <property type="nucleotide sequence ID" value="NZ_MIPT01000001.1"/>
</dbReference>
<dbReference type="InterPro" id="IPR014284">
    <property type="entry name" value="RNA_pol_sigma-70_dom"/>
</dbReference>
<dbReference type="GO" id="GO:0006352">
    <property type="term" value="P:DNA-templated transcription initiation"/>
    <property type="evidence" value="ECO:0007669"/>
    <property type="project" value="InterPro"/>
</dbReference>
<evidence type="ECO:0000256" key="2">
    <source>
        <dbReference type="ARBA" id="ARBA00023015"/>
    </source>
</evidence>
<evidence type="ECO:0000313" key="8">
    <source>
        <dbReference type="Proteomes" id="UP000179467"/>
    </source>
</evidence>
<evidence type="ECO:0000256" key="1">
    <source>
        <dbReference type="ARBA" id="ARBA00010641"/>
    </source>
</evidence>
<keyword evidence="2" id="KW-0805">Transcription regulation</keyword>
<protein>
    <submittedName>
        <fullName evidence="7">Extracytoplasmic-function sigma-70 factor</fullName>
    </submittedName>
</protein>
<feature type="compositionally biased region" description="Basic and acidic residues" evidence="5">
    <location>
        <begin position="1"/>
        <end position="10"/>
    </location>
</feature>
<reference evidence="7 8" key="1">
    <citation type="submission" date="2016-09" db="EMBL/GenBank/DDBJ databases">
        <title>Metabolic pathway, cell adaptation mechanisms and a novel monoxygenase revealed through proteogenomic-transcription analysis of a Sphingomonas haloaromaticamans strain degrading the fungicide ortho-phenylphenol.</title>
        <authorList>
            <person name="Perruchon C."/>
            <person name="Papadopoulou E.S."/>
            <person name="Rousidou C."/>
            <person name="Vasileiadis S."/>
            <person name="Tanou G."/>
            <person name="Amoutzias G."/>
            <person name="Molassiotis A."/>
            <person name="Karpouzas D.G."/>
        </authorList>
    </citation>
    <scope>NUCLEOTIDE SEQUENCE [LARGE SCALE GENOMIC DNA]</scope>
    <source>
        <strain evidence="7 8">P3</strain>
    </source>
</reference>
<feature type="region of interest" description="Disordered" evidence="5">
    <location>
        <begin position="1"/>
        <end position="25"/>
    </location>
</feature>
<dbReference type="EMBL" id="MIPT01000001">
    <property type="protein sequence ID" value="OHT19411.1"/>
    <property type="molecule type" value="Genomic_DNA"/>
</dbReference>
<dbReference type="InterPro" id="IPR039425">
    <property type="entry name" value="RNA_pol_sigma-70-like"/>
</dbReference>
<dbReference type="InterPro" id="IPR036388">
    <property type="entry name" value="WH-like_DNA-bd_sf"/>
</dbReference>
<dbReference type="Pfam" id="PF08281">
    <property type="entry name" value="Sigma70_r4_2"/>
    <property type="match status" value="1"/>
</dbReference>
<keyword evidence="4" id="KW-0804">Transcription</keyword>
<dbReference type="Gene3D" id="1.10.10.10">
    <property type="entry name" value="Winged helix-like DNA-binding domain superfamily/Winged helix DNA-binding domain"/>
    <property type="match status" value="1"/>
</dbReference>
<evidence type="ECO:0000259" key="6">
    <source>
        <dbReference type="Pfam" id="PF08281"/>
    </source>
</evidence>
<sequence>MTADSRPGDRDDADTESPVSETTRHQLLRALQDRYAELKSRLSRSFAPDLVEDALHDTWLGLQKPRDLSPVRDPASYLSRAVANRARNILTSRERLLDFSDIMDLIDVVQEAPGPEIIAGDRREIERMQAALAELTERQQDIFYETFVGNESHHALAERYGVTLRTIQKELQRAVEHCAKRLGRQKSFATGLPKLSSKQGDDE</sequence>
<comment type="similarity">
    <text evidence="1">Belongs to the sigma-70 factor family. ECF subfamily.</text>
</comment>
<dbReference type="GO" id="GO:0016987">
    <property type="term" value="F:sigma factor activity"/>
    <property type="evidence" value="ECO:0007669"/>
    <property type="project" value="UniProtKB-KW"/>
</dbReference>
<keyword evidence="3" id="KW-0731">Sigma factor</keyword>
<keyword evidence="8" id="KW-1185">Reference proteome</keyword>
<dbReference type="InterPro" id="IPR013325">
    <property type="entry name" value="RNA_pol_sigma_r2"/>
</dbReference>
<evidence type="ECO:0000256" key="4">
    <source>
        <dbReference type="ARBA" id="ARBA00023163"/>
    </source>
</evidence>
<dbReference type="SUPFAM" id="SSF88946">
    <property type="entry name" value="Sigma2 domain of RNA polymerase sigma factors"/>
    <property type="match status" value="1"/>
</dbReference>
<proteinExistence type="inferred from homology"/>
<organism evidence="7 8">
    <name type="scientific">Edaphosphingomonas haloaromaticamans</name>
    <dbReference type="NCBI Taxonomy" id="653954"/>
    <lineage>
        <taxon>Bacteria</taxon>
        <taxon>Pseudomonadati</taxon>
        <taxon>Pseudomonadota</taxon>
        <taxon>Alphaproteobacteria</taxon>
        <taxon>Sphingomonadales</taxon>
        <taxon>Rhizorhabdaceae</taxon>
        <taxon>Edaphosphingomonas</taxon>
    </lineage>
</organism>
<feature type="domain" description="RNA polymerase sigma factor 70 region 4 type 2" evidence="6">
    <location>
        <begin position="126"/>
        <end position="178"/>
    </location>
</feature>
<dbReference type="NCBIfam" id="TIGR02937">
    <property type="entry name" value="sigma70-ECF"/>
    <property type="match status" value="1"/>
</dbReference>
<evidence type="ECO:0000256" key="3">
    <source>
        <dbReference type="ARBA" id="ARBA00023082"/>
    </source>
</evidence>
<dbReference type="SUPFAM" id="SSF88659">
    <property type="entry name" value="Sigma3 and sigma4 domains of RNA polymerase sigma factors"/>
    <property type="match status" value="1"/>
</dbReference>
<comment type="caution">
    <text evidence="7">The sequence shown here is derived from an EMBL/GenBank/DDBJ whole genome shotgun (WGS) entry which is preliminary data.</text>
</comment>
<dbReference type="PANTHER" id="PTHR43133:SF46">
    <property type="entry name" value="RNA POLYMERASE SIGMA-70 FACTOR ECF SUBFAMILY"/>
    <property type="match status" value="1"/>
</dbReference>